<feature type="region of interest" description="Disordered" evidence="1">
    <location>
        <begin position="1006"/>
        <end position="1025"/>
    </location>
</feature>
<dbReference type="EMBL" id="JADBJN010000002">
    <property type="protein sequence ID" value="KAG5674819.1"/>
    <property type="molecule type" value="Genomic_DNA"/>
</dbReference>
<feature type="region of interest" description="Disordered" evidence="1">
    <location>
        <begin position="1104"/>
        <end position="1156"/>
    </location>
</feature>
<gene>
    <name evidence="3" type="ORF">PVAND_004766</name>
</gene>
<dbReference type="AlphaFoldDB" id="A0A9J6BZ34"/>
<evidence type="ECO:0000313" key="4">
    <source>
        <dbReference type="Proteomes" id="UP001107558"/>
    </source>
</evidence>
<accession>A0A9J6BZ34</accession>
<keyword evidence="4" id="KW-1185">Reference proteome</keyword>
<comment type="caution">
    <text evidence="3">The sequence shown here is derived from an EMBL/GenBank/DDBJ whole genome shotgun (WGS) entry which is preliminary data.</text>
</comment>
<dbReference type="Proteomes" id="UP001107558">
    <property type="component" value="Chromosome 2"/>
</dbReference>
<organism evidence="3 4">
    <name type="scientific">Polypedilum vanderplanki</name>
    <name type="common">Sleeping chironomid midge</name>
    <dbReference type="NCBI Taxonomy" id="319348"/>
    <lineage>
        <taxon>Eukaryota</taxon>
        <taxon>Metazoa</taxon>
        <taxon>Ecdysozoa</taxon>
        <taxon>Arthropoda</taxon>
        <taxon>Hexapoda</taxon>
        <taxon>Insecta</taxon>
        <taxon>Pterygota</taxon>
        <taxon>Neoptera</taxon>
        <taxon>Endopterygota</taxon>
        <taxon>Diptera</taxon>
        <taxon>Nematocera</taxon>
        <taxon>Chironomoidea</taxon>
        <taxon>Chironomidae</taxon>
        <taxon>Chironominae</taxon>
        <taxon>Polypedilum</taxon>
        <taxon>Polypedilum</taxon>
    </lineage>
</organism>
<feature type="compositionally biased region" description="Polar residues" evidence="1">
    <location>
        <begin position="1007"/>
        <end position="1023"/>
    </location>
</feature>
<proteinExistence type="predicted"/>
<evidence type="ECO:0000256" key="2">
    <source>
        <dbReference type="SAM" id="SignalP"/>
    </source>
</evidence>
<name>A0A9J6BZ34_POLVA</name>
<keyword evidence="2" id="KW-0732">Signal</keyword>
<protein>
    <submittedName>
        <fullName evidence="3">Uncharacterized protein</fullName>
    </submittedName>
</protein>
<feature type="compositionally biased region" description="Polar residues" evidence="1">
    <location>
        <begin position="1140"/>
        <end position="1156"/>
    </location>
</feature>
<feature type="chain" id="PRO_5039924157" evidence="2">
    <location>
        <begin position="25"/>
        <end position="1156"/>
    </location>
</feature>
<sequence length="1156" mass="130606">MLLVNVFNLAILSCIFLSATVVETRSSHTMVGEEGGCCREYRQRMEFIRDLNVKIAERIKYLLEIEKKRIKNEQSHTCSQSTQPIHNQIVIQLSGQNKSNLNEPTSPSHQVSKVEVGNTPQEQQPNMGIDFNGIDFLQVSNGEIEKLVNEAVEHSKCPIGKVFVHSRGCVPIIENIPINQENSVKIIDNESEIINSNFKIINEKVDNLKITGSFAIELEGFLKNELERLKTFKSETSRKIELKNLQLLCNKIKEKMNFQIPSELKQIAQIFQSKFPNLIPQPPKYEGKLFFPNKPAVTIGNYNQKPSGMEMTIENLENELENISKVKSNEKDKSKAFLSFNKIENLNNNKIEQTGTKMTLKNLVNRLKNISKIKPNILNESKAFISSGRLGNLNINRIDQNRMEMTIKNLINQLDNKSKGKVSPINEWKTIQSSEKIETSNNNEIDQDGIKMTPQNIANESETDESGAFLHLNEIENSNNNEIIQNGMEMSIKNLISQLGNKPKLNPNILDESKAFVSSKNFENLSNNKISQTGMEMNNLNKLENKSKIRPNEKDESEAFLNLDLNNNKIFETGMKTNGNLENSNMIAANTLKKIIENGKEIGNELAQGIEQQMIKNQIGKNAKMILENSEMKIESENEIPSLTIESQFSRPGTLASEAVNKLKVNHNEDLNNFKESLNSMTEQKTSNINEMMMNANNKEMNINHGMEINFAGQKLHGIDGESLSQSKFDTSRIVHPKNQLTKMYLDMMASLKKGKENSASSEMIANAGGNQISISASSVTNLNNQINKERESNLYNMILNNKENKMKIGGNMEMNIGTNFIENLKTSKNEFIIKLLELWKSEKTYEIELLLKEKPELIEIYNHIKSAKAEAQTNVEEEIKKEEFEQIDEGEIGLSQRISSNAGEAIQNISNGATELKQILPSISIPNVKIIKEEIPAKIIMKAQLPNGKIMKVSEHSLNNITNAFEMNIPIPVVQAQNVKLPFGSTIQKTKRVIPLKPHLKFISGRRSNQNEENVQSTTTGKPSELINKKMSIFSFDPKNSKNPKALIQHKIKKEEIGNILKNLKPIYDFKSIADVGIHLDENQEHSANDDEQKMEGELVENKTKQIKNNEEEKVEQKSISVSENYGEVEETVAEKSTTKAMEISTTESTTTVNE</sequence>
<evidence type="ECO:0000313" key="3">
    <source>
        <dbReference type="EMBL" id="KAG5674819.1"/>
    </source>
</evidence>
<evidence type="ECO:0000256" key="1">
    <source>
        <dbReference type="SAM" id="MobiDB-lite"/>
    </source>
</evidence>
<feature type="compositionally biased region" description="Basic and acidic residues" evidence="1">
    <location>
        <begin position="1104"/>
        <end position="1118"/>
    </location>
</feature>
<reference evidence="3" key="1">
    <citation type="submission" date="2021-03" db="EMBL/GenBank/DDBJ databases">
        <title>Chromosome level genome of the anhydrobiotic midge Polypedilum vanderplanki.</title>
        <authorList>
            <person name="Yoshida Y."/>
            <person name="Kikawada T."/>
            <person name="Gusev O."/>
        </authorList>
    </citation>
    <scope>NUCLEOTIDE SEQUENCE</scope>
    <source>
        <strain evidence="3">NIAS01</strain>
        <tissue evidence="3">Whole body or cell culture</tissue>
    </source>
</reference>
<feature type="signal peptide" evidence="2">
    <location>
        <begin position="1"/>
        <end position="24"/>
    </location>
</feature>